<name>A0A9W9DIY9_9AGAR</name>
<evidence type="ECO:0008006" key="4">
    <source>
        <dbReference type="Google" id="ProtNLM"/>
    </source>
</evidence>
<dbReference type="GO" id="GO:0003887">
    <property type="term" value="F:DNA-directed DNA polymerase activity"/>
    <property type="evidence" value="ECO:0007669"/>
    <property type="project" value="TreeGrafter"/>
</dbReference>
<accession>A0A9W9DIY9</accession>
<sequence>MPKLDTNSKISMYMLTKPAKKKLHRKKRKVFLPIASVRDVSLGACGTAKVPQQMGSTQSMIESPEGIELLAKLLAFDNDSSFGPCVGAPRLLRWERAQHMNLNPPKDILPILESLKDEPDHPWYYSRMTHLLNSTSVTL</sequence>
<comment type="caution">
    <text evidence="2">The sequence shown here is derived from an EMBL/GenBank/DDBJ whole genome shotgun (WGS) entry which is preliminary data.</text>
</comment>
<reference evidence="2" key="2">
    <citation type="journal article" date="2023" name="Proc. Natl. Acad. Sci. U.S.A.">
        <title>A global phylogenomic analysis of the shiitake genus Lentinula.</title>
        <authorList>
            <person name="Sierra-Patev S."/>
            <person name="Min B."/>
            <person name="Naranjo-Ortiz M."/>
            <person name="Looney B."/>
            <person name="Konkel Z."/>
            <person name="Slot J.C."/>
            <person name="Sakamoto Y."/>
            <person name="Steenwyk J.L."/>
            <person name="Rokas A."/>
            <person name="Carro J."/>
            <person name="Camarero S."/>
            <person name="Ferreira P."/>
            <person name="Molpeceres G."/>
            <person name="Ruiz-Duenas F.J."/>
            <person name="Serrano A."/>
            <person name="Henrissat B."/>
            <person name="Drula E."/>
            <person name="Hughes K.W."/>
            <person name="Mata J.L."/>
            <person name="Ishikawa N.K."/>
            <person name="Vargas-Isla R."/>
            <person name="Ushijima S."/>
            <person name="Smith C.A."/>
            <person name="Donoghue J."/>
            <person name="Ahrendt S."/>
            <person name="Andreopoulos W."/>
            <person name="He G."/>
            <person name="LaButti K."/>
            <person name="Lipzen A."/>
            <person name="Ng V."/>
            <person name="Riley R."/>
            <person name="Sandor L."/>
            <person name="Barry K."/>
            <person name="Martinez A.T."/>
            <person name="Xiao Y."/>
            <person name="Gibbons J.G."/>
            <person name="Terashima K."/>
            <person name="Grigoriev I.V."/>
            <person name="Hibbett D."/>
        </authorList>
    </citation>
    <scope>NUCLEOTIDE SEQUENCE</scope>
    <source>
        <strain evidence="2">Sp2 HRB7682 ss15</strain>
    </source>
</reference>
<gene>
    <name evidence="2" type="ORF">C8J55DRAFT_142451</name>
    <name evidence="1" type="ORF">C8J55DRAFT_285330</name>
</gene>
<dbReference type="GO" id="GO:0043625">
    <property type="term" value="C:delta DNA polymerase complex"/>
    <property type="evidence" value="ECO:0007669"/>
    <property type="project" value="TreeGrafter"/>
</dbReference>
<evidence type="ECO:0000313" key="1">
    <source>
        <dbReference type="EMBL" id="KAJ4464302.1"/>
    </source>
</evidence>
<dbReference type="EMBL" id="JANVFS010000060">
    <property type="protein sequence ID" value="KAJ4464302.1"/>
    <property type="molecule type" value="Genomic_DNA"/>
</dbReference>
<evidence type="ECO:0000313" key="3">
    <source>
        <dbReference type="Proteomes" id="UP001150238"/>
    </source>
</evidence>
<protein>
    <recommendedName>
        <fullName evidence="4">DNA polymerase delta subunit 4</fullName>
    </recommendedName>
</protein>
<dbReference type="GO" id="GO:0000731">
    <property type="term" value="P:DNA synthesis involved in DNA repair"/>
    <property type="evidence" value="ECO:0007669"/>
    <property type="project" value="InterPro"/>
</dbReference>
<evidence type="ECO:0000313" key="2">
    <source>
        <dbReference type="EMBL" id="KAJ4472854.1"/>
    </source>
</evidence>
<reference evidence="2" key="1">
    <citation type="submission" date="2022-08" db="EMBL/GenBank/DDBJ databases">
        <authorList>
            <consortium name="DOE Joint Genome Institute"/>
            <person name="Min B."/>
            <person name="Riley R."/>
            <person name="Sierra-Patev S."/>
            <person name="Naranjo-Ortiz M."/>
            <person name="Looney B."/>
            <person name="Konkel Z."/>
            <person name="Slot J.C."/>
            <person name="Sakamoto Y."/>
            <person name="Steenwyk J.L."/>
            <person name="Rokas A."/>
            <person name="Carro J."/>
            <person name="Camarero S."/>
            <person name="Ferreira P."/>
            <person name="Molpeceres G."/>
            <person name="Ruiz-Duenas F.J."/>
            <person name="Serrano A."/>
            <person name="Henrissat B."/>
            <person name="Drula E."/>
            <person name="Hughes K.W."/>
            <person name="Mata J.L."/>
            <person name="Ishikawa N.K."/>
            <person name="Vargas-Isla R."/>
            <person name="Ushijima S."/>
            <person name="Smith C.A."/>
            <person name="Ahrendt S."/>
            <person name="Andreopoulos W."/>
            <person name="He G."/>
            <person name="Labutti K."/>
            <person name="Lipzen A."/>
            <person name="Ng V."/>
            <person name="Sandor L."/>
            <person name="Barry K."/>
            <person name="Martinez A.T."/>
            <person name="Xiao Y."/>
            <person name="Gibbons J.G."/>
            <person name="Terashima K."/>
            <person name="Hibbett D.S."/>
            <person name="Grigoriev I.V."/>
        </authorList>
    </citation>
    <scope>NUCLEOTIDE SEQUENCE</scope>
    <source>
        <strain evidence="2">Sp2 HRB7682 ss15</strain>
    </source>
</reference>
<dbReference type="EMBL" id="JANVFS010000026">
    <property type="protein sequence ID" value="KAJ4472854.1"/>
    <property type="molecule type" value="Genomic_DNA"/>
</dbReference>
<dbReference type="GO" id="GO:0006261">
    <property type="term" value="P:DNA-templated DNA replication"/>
    <property type="evidence" value="ECO:0007669"/>
    <property type="project" value="TreeGrafter"/>
</dbReference>
<dbReference type="PANTHER" id="PTHR14303">
    <property type="entry name" value="DNA POLYMERASE DELTA SUBUNIT 4"/>
    <property type="match status" value="1"/>
</dbReference>
<dbReference type="Pfam" id="PF04081">
    <property type="entry name" value="DNA_pol_delta_4"/>
    <property type="match status" value="1"/>
</dbReference>
<dbReference type="InterPro" id="IPR007218">
    <property type="entry name" value="DNA_pol_delta_4"/>
</dbReference>
<proteinExistence type="predicted"/>
<dbReference type="AlphaFoldDB" id="A0A9W9DIY9"/>
<organism evidence="2 3">
    <name type="scientific">Lentinula lateritia</name>
    <dbReference type="NCBI Taxonomy" id="40482"/>
    <lineage>
        <taxon>Eukaryota</taxon>
        <taxon>Fungi</taxon>
        <taxon>Dikarya</taxon>
        <taxon>Basidiomycota</taxon>
        <taxon>Agaricomycotina</taxon>
        <taxon>Agaricomycetes</taxon>
        <taxon>Agaricomycetidae</taxon>
        <taxon>Agaricales</taxon>
        <taxon>Marasmiineae</taxon>
        <taxon>Omphalotaceae</taxon>
        <taxon>Lentinula</taxon>
    </lineage>
</organism>
<dbReference type="Proteomes" id="UP001150238">
    <property type="component" value="Unassembled WGS sequence"/>
</dbReference>
<dbReference type="PANTHER" id="PTHR14303:SF0">
    <property type="entry name" value="DNA POLYMERASE DELTA SUBUNIT 4"/>
    <property type="match status" value="1"/>
</dbReference>